<name>A0A8X6MHU6_NEPPI</name>
<dbReference type="EMBL" id="BMAW01046309">
    <property type="protein sequence ID" value="GFS54679.1"/>
    <property type="molecule type" value="Genomic_DNA"/>
</dbReference>
<dbReference type="InterPro" id="IPR043502">
    <property type="entry name" value="DNA/RNA_pol_sf"/>
</dbReference>
<gene>
    <name evidence="1" type="ORF">NPIL_63821</name>
</gene>
<dbReference type="InterPro" id="IPR043128">
    <property type="entry name" value="Rev_trsase/Diguanyl_cyclase"/>
</dbReference>
<protein>
    <submittedName>
        <fullName evidence="1">Uncharacterized protein</fullName>
    </submittedName>
</protein>
<proteinExistence type="predicted"/>
<sequence length="71" mass="8281">MIIVEKKGNLRLCLDPRDLSKVIKREHYQIPCTDDIISRLEGIKPDPDHIKAIVEGQPQNQKLKLGDYWAW</sequence>
<dbReference type="Proteomes" id="UP000887013">
    <property type="component" value="Unassembled WGS sequence"/>
</dbReference>
<dbReference type="Gene3D" id="3.30.70.270">
    <property type="match status" value="1"/>
</dbReference>
<organism evidence="1 2">
    <name type="scientific">Nephila pilipes</name>
    <name type="common">Giant wood spider</name>
    <name type="synonym">Nephila maculata</name>
    <dbReference type="NCBI Taxonomy" id="299642"/>
    <lineage>
        <taxon>Eukaryota</taxon>
        <taxon>Metazoa</taxon>
        <taxon>Ecdysozoa</taxon>
        <taxon>Arthropoda</taxon>
        <taxon>Chelicerata</taxon>
        <taxon>Arachnida</taxon>
        <taxon>Araneae</taxon>
        <taxon>Araneomorphae</taxon>
        <taxon>Entelegynae</taxon>
        <taxon>Araneoidea</taxon>
        <taxon>Nephilidae</taxon>
        <taxon>Nephila</taxon>
    </lineage>
</organism>
<comment type="caution">
    <text evidence="1">The sequence shown here is derived from an EMBL/GenBank/DDBJ whole genome shotgun (WGS) entry which is preliminary data.</text>
</comment>
<dbReference type="GO" id="GO:0071897">
    <property type="term" value="P:DNA biosynthetic process"/>
    <property type="evidence" value="ECO:0007669"/>
    <property type="project" value="UniProtKB-ARBA"/>
</dbReference>
<dbReference type="SUPFAM" id="SSF56672">
    <property type="entry name" value="DNA/RNA polymerases"/>
    <property type="match status" value="1"/>
</dbReference>
<evidence type="ECO:0000313" key="2">
    <source>
        <dbReference type="Proteomes" id="UP000887013"/>
    </source>
</evidence>
<keyword evidence="2" id="KW-1185">Reference proteome</keyword>
<dbReference type="Gene3D" id="3.10.10.10">
    <property type="entry name" value="HIV Type 1 Reverse Transcriptase, subunit A, domain 1"/>
    <property type="match status" value="1"/>
</dbReference>
<dbReference type="AlphaFoldDB" id="A0A8X6MHU6"/>
<dbReference type="OrthoDB" id="8068582at2759"/>
<accession>A0A8X6MHU6</accession>
<evidence type="ECO:0000313" key="1">
    <source>
        <dbReference type="EMBL" id="GFS54679.1"/>
    </source>
</evidence>
<reference evidence="1" key="1">
    <citation type="submission" date="2020-08" db="EMBL/GenBank/DDBJ databases">
        <title>Multicomponent nature underlies the extraordinary mechanical properties of spider dragline silk.</title>
        <authorList>
            <person name="Kono N."/>
            <person name="Nakamura H."/>
            <person name="Mori M."/>
            <person name="Yoshida Y."/>
            <person name="Ohtoshi R."/>
            <person name="Malay A.D."/>
            <person name="Moran D.A.P."/>
            <person name="Tomita M."/>
            <person name="Numata K."/>
            <person name="Arakawa K."/>
        </authorList>
    </citation>
    <scope>NUCLEOTIDE SEQUENCE</scope>
</reference>